<feature type="compositionally biased region" description="Basic residues" evidence="1">
    <location>
        <begin position="818"/>
        <end position="827"/>
    </location>
</feature>
<feature type="region of interest" description="Disordered" evidence="1">
    <location>
        <begin position="251"/>
        <end position="407"/>
    </location>
</feature>
<sequence length="970" mass="112025">MTTESANTSIIDDRANTSIANDSTISDSKISRNNNIVLISQSEVVDMELSFKQRLNRPFKVIQHLPLSKDKPDYSSLDHPLSVKDSATLYNSLIVSRHNWLYNIFKSFWTRREQYINLIADRRRDKMSKLCDIKMIAGPHTFEVRLFLLKDDEKERLHQEEIDRKKEERLIKLKQREEELKREREALLHPENRLTTQAEYSATKEPKNDSSSKKEGDDHKLLVPGSGNNDCSSSTPASYDKHIAQNIELNGLQDKKLENQTTTEAQSTSSLSEFKENGSLPILHNSNPSSSTPTNPSNKDSTNSESTINSQSSESKNIEPKALKLRQVEGSSGVGNEIESNNKRREGSVIGTESKPASSVDDVPKTSTSTSAPSPAAAPAAVPAPVPISAPTPAPAPPRPRSGDLMANPENAIMIHNLNTIARTDAHLSALMKTVASGGACSSEIAEFQQYIHKARAMGDVGGIYKTIQREEEEKRELARRQQLELRRQQEREKLDRERLKKEREIMRAEKERMKLEREQLKAKERYEKLEKKKREKEEREAAKRIQREEKEKEKEQKRLQREQERVEREKDKEEKRLKRERLEQEKVEREKLQLEIDTKLTPEQERILQERMEASRQDRYERERAKKEKRDQKDRERRERRDKDRKNQKVEESDEKLSPFQERYIHGATLIFEYQENTSARFYIPKDSIIEIVGDDELDQQQQQPTGNNDIKKEEDTMEIQSSNSSMMMDQDSVSEVKKVPGTTNAASTTRLNRKPFVEILISFIVIHNEAEIEAFDNRLLKEQEEKRMKEEEEKRKLEQQDEITEGTSQAEEENKTKKKGRKAKKNWGPSRRQTRHAKPAVVEEEIELTPEPGEEYSRPIPVFSTTTIKLVDVPVRFAEMVKNSANPLSEVQKKMSEIIATGERWTKYNVWYQLDGNKDELLAETLRFNLNKLDYVNGGGKLKGKAMIKRIFEKTGSDLNVAPKRTKR</sequence>
<reference evidence="5" key="1">
    <citation type="submission" date="2016-04" db="EMBL/GenBank/DDBJ databases">
        <title>Comparative genomics of biotechnologically important yeasts.</title>
        <authorList>
            <consortium name="DOE Joint Genome Institute"/>
            <person name="Riley R."/>
            <person name="Haridas S."/>
            <person name="Wolfe K.H."/>
            <person name="Lopes M.R."/>
            <person name="Hittinger C.T."/>
            <person name="Goker M."/>
            <person name="Salamov A."/>
            <person name="Wisecaver J."/>
            <person name="Long T.M."/>
            <person name="Aerts A.L."/>
            <person name="Barry K."/>
            <person name="Choi C."/>
            <person name="Clum A."/>
            <person name="Coughlan A.Y."/>
            <person name="Deshpande S."/>
            <person name="Douglass A.P."/>
            <person name="Hanson S.J."/>
            <person name="Klenk H.-P."/>
            <person name="Labutti K."/>
            <person name="Lapidus A."/>
            <person name="Lindquist E."/>
            <person name="Lipzen A."/>
            <person name="Meier-Kolthoff J.P."/>
            <person name="Ohm R.A."/>
            <person name="Otillar R.P."/>
            <person name="Pangilinan J."/>
            <person name="Peng Y."/>
            <person name="Rokas A."/>
            <person name="Rosa C.A."/>
            <person name="Scheuner C."/>
            <person name="Sibirny A.A."/>
            <person name="Slot J.C."/>
            <person name="Stielow J.B."/>
            <person name="Sun H."/>
            <person name="Kurtzman C.P."/>
            <person name="Blackwell M."/>
            <person name="Grigoriev I.V."/>
            <person name="Jeffries T.W."/>
        </authorList>
    </citation>
    <scope>NUCLEOTIDE SEQUENCE [LARGE SCALE GENOMIC DNA]</scope>
    <source>
        <strain evidence="5">NRRL YB-2248</strain>
    </source>
</reference>
<feature type="compositionally biased region" description="Basic and acidic residues" evidence="1">
    <location>
        <begin position="182"/>
        <end position="192"/>
    </location>
</feature>
<dbReference type="PANTHER" id="PTHR28108">
    <property type="entry name" value="SWR1-COMPLEX PROTEIN 3"/>
    <property type="match status" value="1"/>
</dbReference>
<feature type="domain" description="SWR1-complex protein 3" evidence="2">
    <location>
        <begin position="57"/>
        <end position="153"/>
    </location>
</feature>
<dbReference type="Pfam" id="PF26242">
    <property type="entry name" value="Swc3_C"/>
    <property type="match status" value="2"/>
</dbReference>
<feature type="region of interest" description="Disordered" evidence="1">
    <location>
        <begin position="697"/>
        <end position="730"/>
    </location>
</feature>
<dbReference type="PANTHER" id="PTHR28108:SF1">
    <property type="entry name" value="SWR1-COMPLEX PROTEIN 3"/>
    <property type="match status" value="1"/>
</dbReference>
<feature type="compositionally biased region" description="Low complexity" evidence="1">
    <location>
        <begin position="285"/>
        <end position="315"/>
    </location>
</feature>
<evidence type="ECO:0000313" key="5">
    <source>
        <dbReference type="Proteomes" id="UP000094801"/>
    </source>
</evidence>
<feature type="region of interest" description="Disordered" evidence="1">
    <location>
        <begin position="182"/>
        <end position="238"/>
    </location>
</feature>
<organism evidence="4 5">
    <name type="scientific">[Candida] arabinofermentans NRRL YB-2248</name>
    <dbReference type="NCBI Taxonomy" id="983967"/>
    <lineage>
        <taxon>Eukaryota</taxon>
        <taxon>Fungi</taxon>
        <taxon>Dikarya</taxon>
        <taxon>Ascomycota</taxon>
        <taxon>Saccharomycotina</taxon>
        <taxon>Pichiomycetes</taxon>
        <taxon>Pichiales</taxon>
        <taxon>Pichiaceae</taxon>
        <taxon>Ogataea</taxon>
        <taxon>Ogataea/Candida clade</taxon>
    </lineage>
</organism>
<accession>A0A1E4T4P5</accession>
<evidence type="ECO:0000256" key="1">
    <source>
        <dbReference type="SAM" id="MobiDB-lite"/>
    </source>
</evidence>
<dbReference type="InterPro" id="IPR057558">
    <property type="entry name" value="Swc3_dom"/>
</dbReference>
<feature type="region of interest" description="Disordered" evidence="1">
    <location>
        <begin position="531"/>
        <end position="657"/>
    </location>
</feature>
<feature type="domain" description="Swc3 C-terminal" evidence="3">
    <location>
        <begin position="819"/>
        <end position="934"/>
    </location>
</feature>
<dbReference type="AlphaFoldDB" id="A0A1E4T4P5"/>
<evidence type="ECO:0000259" key="3">
    <source>
        <dbReference type="Pfam" id="PF26242"/>
    </source>
</evidence>
<dbReference type="InterPro" id="IPR058986">
    <property type="entry name" value="Swc3_C"/>
</dbReference>
<protein>
    <submittedName>
        <fullName evidence="4">Uncharacterized protein</fullName>
    </submittedName>
</protein>
<dbReference type="GO" id="GO:0000812">
    <property type="term" value="C:Swr1 complex"/>
    <property type="evidence" value="ECO:0007669"/>
    <property type="project" value="InterPro"/>
</dbReference>
<dbReference type="GO" id="GO:0140849">
    <property type="term" value="F:ATP-dependent H2AZ histone chaperone activity"/>
    <property type="evidence" value="ECO:0007669"/>
    <property type="project" value="InterPro"/>
</dbReference>
<dbReference type="STRING" id="983967.A0A1E4T4P5"/>
<dbReference type="OrthoDB" id="4097064at2759"/>
<feature type="compositionally biased region" description="Polar residues" evidence="1">
    <location>
        <begin position="259"/>
        <end position="272"/>
    </location>
</feature>
<proteinExistence type="predicted"/>
<gene>
    <name evidence="4" type="ORF">CANARDRAFT_174787</name>
</gene>
<dbReference type="Proteomes" id="UP000094801">
    <property type="component" value="Unassembled WGS sequence"/>
</dbReference>
<feature type="compositionally biased region" description="Basic and acidic residues" evidence="1">
    <location>
        <begin position="202"/>
        <end position="221"/>
    </location>
</feature>
<feature type="compositionally biased region" description="Low complexity" evidence="1">
    <location>
        <begin position="366"/>
        <end position="381"/>
    </location>
</feature>
<dbReference type="InterPro" id="IPR037651">
    <property type="entry name" value="Swc3"/>
</dbReference>
<name>A0A1E4T4P5_9ASCO</name>
<feature type="compositionally biased region" description="Basic and acidic residues" evidence="1">
    <location>
        <begin position="792"/>
        <end position="801"/>
    </location>
</feature>
<keyword evidence="5" id="KW-1185">Reference proteome</keyword>
<feature type="domain" description="Swc3 C-terminal" evidence="3">
    <location>
        <begin position="657"/>
        <end position="698"/>
    </location>
</feature>
<dbReference type="Pfam" id="PF24707">
    <property type="entry name" value="Swc3"/>
    <property type="match status" value="1"/>
</dbReference>
<evidence type="ECO:0000313" key="4">
    <source>
        <dbReference type="EMBL" id="ODV86730.1"/>
    </source>
</evidence>
<dbReference type="EMBL" id="KV453849">
    <property type="protein sequence ID" value="ODV86730.1"/>
    <property type="molecule type" value="Genomic_DNA"/>
</dbReference>
<feature type="region of interest" description="Disordered" evidence="1">
    <location>
        <begin position="792"/>
        <end position="842"/>
    </location>
</feature>
<evidence type="ECO:0000259" key="2">
    <source>
        <dbReference type="Pfam" id="PF24707"/>
    </source>
</evidence>
<feature type="compositionally biased region" description="Polar residues" evidence="1">
    <location>
        <begin position="226"/>
        <end position="237"/>
    </location>
</feature>
<feature type="compositionally biased region" description="Polar residues" evidence="1">
    <location>
        <begin position="701"/>
        <end position="710"/>
    </location>
</feature>
<feature type="compositionally biased region" description="Pro residues" evidence="1">
    <location>
        <begin position="382"/>
        <end position="400"/>
    </location>
</feature>